<reference evidence="1" key="1">
    <citation type="submission" date="2022-02" db="EMBL/GenBank/DDBJ databases">
        <title>Plant Genome Project.</title>
        <authorList>
            <person name="Zhang R.-G."/>
        </authorList>
    </citation>
    <scope>NUCLEOTIDE SEQUENCE</scope>
    <source>
        <strain evidence="1">AT1</strain>
    </source>
</reference>
<dbReference type="EMBL" id="CM046394">
    <property type="protein sequence ID" value="KAI8548028.1"/>
    <property type="molecule type" value="Genomic_DNA"/>
</dbReference>
<dbReference type="Proteomes" id="UP001062846">
    <property type="component" value="Chromosome 7"/>
</dbReference>
<gene>
    <name evidence="1" type="ORF">RHMOL_Rhmol07G0240900</name>
</gene>
<name>A0ACC0N3X4_RHOML</name>
<protein>
    <submittedName>
        <fullName evidence="1">Uncharacterized protein</fullName>
    </submittedName>
</protein>
<organism evidence="1 2">
    <name type="scientific">Rhododendron molle</name>
    <name type="common">Chinese azalea</name>
    <name type="synonym">Azalea mollis</name>
    <dbReference type="NCBI Taxonomy" id="49168"/>
    <lineage>
        <taxon>Eukaryota</taxon>
        <taxon>Viridiplantae</taxon>
        <taxon>Streptophyta</taxon>
        <taxon>Embryophyta</taxon>
        <taxon>Tracheophyta</taxon>
        <taxon>Spermatophyta</taxon>
        <taxon>Magnoliopsida</taxon>
        <taxon>eudicotyledons</taxon>
        <taxon>Gunneridae</taxon>
        <taxon>Pentapetalae</taxon>
        <taxon>asterids</taxon>
        <taxon>Ericales</taxon>
        <taxon>Ericaceae</taxon>
        <taxon>Ericoideae</taxon>
        <taxon>Rhodoreae</taxon>
        <taxon>Rhododendron</taxon>
    </lineage>
</organism>
<sequence>MAAFQLVSPSSSRCCCQHRYSAGVDAAYNDSDVSDEDGVVEDVNGMRDGDGGRTFDEDGRRRDGRRFVEINLF</sequence>
<proteinExistence type="predicted"/>
<accession>A0ACC0N3X4</accession>
<comment type="caution">
    <text evidence="1">The sequence shown here is derived from an EMBL/GenBank/DDBJ whole genome shotgun (WGS) entry which is preliminary data.</text>
</comment>
<evidence type="ECO:0000313" key="2">
    <source>
        <dbReference type="Proteomes" id="UP001062846"/>
    </source>
</evidence>
<evidence type="ECO:0000313" key="1">
    <source>
        <dbReference type="EMBL" id="KAI8548028.1"/>
    </source>
</evidence>
<keyword evidence="2" id="KW-1185">Reference proteome</keyword>